<gene>
    <name evidence="1" type="ORF">KEU06_22215</name>
</gene>
<protein>
    <submittedName>
        <fullName evidence="1">Uncharacterized protein</fullName>
    </submittedName>
</protein>
<dbReference type="EMBL" id="JAGWCR010000013">
    <property type="protein sequence ID" value="MBS3651333.1"/>
    <property type="molecule type" value="Genomic_DNA"/>
</dbReference>
<reference evidence="1" key="1">
    <citation type="submission" date="2021-04" db="EMBL/GenBank/DDBJ databases">
        <title>Pseudaminobacter soli sp. nov., isolated from paddy soil contaminated by heavy metals.</title>
        <authorList>
            <person name="Zhang K."/>
        </authorList>
    </citation>
    <scope>NUCLEOTIDE SEQUENCE</scope>
    <source>
        <strain evidence="1">19-2017</strain>
    </source>
</reference>
<accession>A0A942I442</accession>
<proteinExistence type="predicted"/>
<evidence type="ECO:0000313" key="2">
    <source>
        <dbReference type="Proteomes" id="UP000680348"/>
    </source>
</evidence>
<comment type="caution">
    <text evidence="1">The sequence shown here is derived from an EMBL/GenBank/DDBJ whole genome shotgun (WGS) entry which is preliminary data.</text>
</comment>
<evidence type="ECO:0000313" key="1">
    <source>
        <dbReference type="EMBL" id="MBS3651333.1"/>
    </source>
</evidence>
<organism evidence="1 2">
    <name type="scientific">Pseudaminobacter soli</name>
    <name type="common">ex Zhang et al. 2022</name>
    <dbReference type="NCBI Taxonomy" id="2831468"/>
    <lineage>
        <taxon>Bacteria</taxon>
        <taxon>Pseudomonadati</taxon>
        <taxon>Pseudomonadota</taxon>
        <taxon>Alphaproteobacteria</taxon>
        <taxon>Hyphomicrobiales</taxon>
        <taxon>Phyllobacteriaceae</taxon>
        <taxon>Pseudaminobacter</taxon>
    </lineage>
</organism>
<keyword evidence="2" id="KW-1185">Reference proteome</keyword>
<dbReference type="Proteomes" id="UP000680348">
    <property type="component" value="Unassembled WGS sequence"/>
</dbReference>
<dbReference type="RefSeq" id="WP_188256895.1">
    <property type="nucleotide sequence ID" value="NZ_JABVCF010000013.1"/>
</dbReference>
<name>A0A942I442_9HYPH</name>
<sequence>MLSLADAVRSVRSIIPHCELLDSELAELIACRALKDGIRAIDWDMRPPPLELEIIQPPRLGPSTLPEQSCVAQAETTSIDLVSFLPELIYSARMRTQSQRDAECLIEQTLRVALARLAGNEIDRFFKDWLLDFVRQEAAAGPHHVH</sequence>
<dbReference type="AlphaFoldDB" id="A0A942I442"/>